<organism evidence="1">
    <name type="scientific">marine sediment metagenome</name>
    <dbReference type="NCBI Taxonomy" id="412755"/>
    <lineage>
        <taxon>unclassified sequences</taxon>
        <taxon>metagenomes</taxon>
        <taxon>ecological metagenomes</taxon>
    </lineage>
</organism>
<sequence length="76" mass="8723">MQSFAIWHDTEHPFHIASDQCQRFESITHTPTLDLVATTLPQPTIEYSFAESSFTITYVANRIRENHTIRGPPSFS</sequence>
<gene>
    <name evidence="1" type="ORF">LCGC14_0646180</name>
</gene>
<dbReference type="AlphaFoldDB" id="A0A0F9R2W9"/>
<comment type="caution">
    <text evidence="1">The sequence shown here is derived from an EMBL/GenBank/DDBJ whole genome shotgun (WGS) entry which is preliminary data.</text>
</comment>
<protein>
    <submittedName>
        <fullName evidence="1">Uncharacterized protein</fullName>
    </submittedName>
</protein>
<dbReference type="EMBL" id="LAZR01001184">
    <property type="protein sequence ID" value="KKN49114.1"/>
    <property type="molecule type" value="Genomic_DNA"/>
</dbReference>
<proteinExistence type="predicted"/>
<reference evidence="1" key="1">
    <citation type="journal article" date="2015" name="Nature">
        <title>Complex archaea that bridge the gap between prokaryotes and eukaryotes.</title>
        <authorList>
            <person name="Spang A."/>
            <person name="Saw J.H."/>
            <person name="Jorgensen S.L."/>
            <person name="Zaremba-Niedzwiedzka K."/>
            <person name="Martijn J."/>
            <person name="Lind A.E."/>
            <person name="van Eijk R."/>
            <person name="Schleper C."/>
            <person name="Guy L."/>
            <person name="Ettema T.J."/>
        </authorList>
    </citation>
    <scope>NUCLEOTIDE SEQUENCE</scope>
</reference>
<evidence type="ECO:0000313" key="1">
    <source>
        <dbReference type="EMBL" id="KKN49114.1"/>
    </source>
</evidence>
<accession>A0A0F9R2W9</accession>
<name>A0A0F9R2W9_9ZZZZ</name>